<accession>A0ACD5TZC6</accession>
<reference evidence="1" key="1">
    <citation type="submission" date="2021-05" db="EMBL/GenBank/DDBJ databases">
        <authorList>
            <person name="Scholz U."/>
            <person name="Mascher M."/>
            <person name="Fiebig A."/>
        </authorList>
    </citation>
    <scope>NUCLEOTIDE SEQUENCE [LARGE SCALE GENOMIC DNA]</scope>
</reference>
<dbReference type="EnsemblPlants" id="AVESA.00010b.r2.1DG0154030.1">
    <property type="protein sequence ID" value="AVESA.00010b.r2.1DG0154030.1.CDS.1"/>
    <property type="gene ID" value="AVESA.00010b.r2.1DG0154030"/>
</dbReference>
<evidence type="ECO:0000313" key="1">
    <source>
        <dbReference type="EnsemblPlants" id="AVESA.00010b.r2.1DG0154030.1.CDS.1"/>
    </source>
</evidence>
<protein>
    <submittedName>
        <fullName evidence="1">Uncharacterized protein</fullName>
    </submittedName>
</protein>
<proteinExistence type="predicted"/>
<sequence>MEESALASELERLQALAKELGARVDDDEGAPAAARQLCGALAASVDRAVRLATGSNGNAVKSNGQPSQPRNSCRRAGAAKVRMQVRVATVQDTGPLNDGLSWRKYGQKAILGAPYPRSYFRCTHRHTQDCAATKQVQRAAADPLLFDVVYIGAHTCAQQGAALPLLISPEQQQQPPVFGQELGSLAATEAQAIQWPVEPVTPFSFPSSPGAIDGCYMLASPSSGYEAIDGLGFDMEYEPQFDELFFDQSDLFQP</sequence>
<organism evidence="1 2">
    <name type="scientific">Avena sativa</name>
    <name type="common">Oat</name>
    <dbReference type="NCBI Taxonomy" id="4498"/>
    <lineage>
        <taxon>Eukaryota</taxon>
        <taxon>Viridiplantae</taxon>
        <taxon>Streptophyta</taxon>
        <taxon>Embryophyta</taxon>
        <taxon>Tracheophyta</taxon>
        <taxon>Spermatophyta</taxon>
        <taxon>Magnoliopsida</taxon>
        <taxon>Liliopsida</taxon>
        <taxon>Poales</taxon>
        <taxon>Poaceae</taxon>
        <taxon>BOP clade</taxon>
        <taxon>Pooideae</taxon>
        <taxon>Poodae</taxon>
        <taxon>Poeae</taxon>
        <taxon>Poeae Chloroplast Group 1 (Aveneae type)</taxon>
        <taxon>Aveninae</taxon>
        <taxon>Avena</taxon>
    </lineage>
</organism>
<name>A0ACD5TZC6_AVESA</name>
<dbReference type="Proteomes" id="UP001732700">
    <property type="component" value="Chromosome 1D"/>
</dbReference>
<reference evidence="1" key="2">
    <citation type="submission" date="2025-09" db="UniProtKB">
        <authorList>
            <consortium name="EnsemblPlants"/>
        </authorList>
    </citation>
    <scope>IDENTIFICATION</scope>
</reference>
<evidence type="ECO:0000313" key="2">
    <source>
        <dbReference type="Proteomes" id="UP001732700"/>
    </source>
</evidence>
<keyword evidence="2" id="KW-1185">Reference proteome</keyword>